<dbReference type="AlphaFoldDB" id="A0A972SJP6"/>
<dbReference type="Pfam" id="PF00196">
    <property type="entry name" value="GerE"/>
    <property type="match status" value="1"/>
</dbReference>
<dbReference type="Pfam" id="PF00072">
    <property type="entry name" value="Response_reg"/>
    <property type="match status" value="1"/>
</dbReference>
<proteinExistence type="predicted"/>
<comment type="caution">
    <text evidence="7">The sequence shown here is derived from an EMBL/GenBank/DDBJ whole genome shotgun (WGS) entry which is preliminary data.</text>
</comment>
<evidence type="ECO:0000259" key="5">
    <source>
        <dbReference type="PROSITE" id="PS50043"/>
    </source>
</evidence>
<dbReference type="PRINTS" id="PR00038">
    <property type="entry name" value="HTHLUXR"/>
</dbReference>
<dbReference type="InterPro" id="IPR000792">
    <property type="entry name" value="Tscrpt_reg_LuxR_C"/>
</dbReference>
<gene>
    <name evidence="7" type="ORF">GNZ13_03645</name>
</gene>
<evidence type="ECO:0000256" key="1">
    <source>
        <dbReference type="ARBA" id="ARBA00023015"/>
    </source>
</evidence>
<evidence type="ECO:0000256" key="3">
    <source>
        <dbReference type="ARBA" id="ARBA00023163"/>
    </source>
</evidence>
<dbReference type="SUPFAM" id="SSF52172">
    <property type="entry name" value="CheY-like"/>
    <property type="match status" value="1"/>
</dbReference>
<dbReference type="InterPro" id="IPR016032">
    <property type="entry name" value="Sig_transdc_resp-reg_C-effctor"/>
</dbReference>
<evidence type="ECO:0000256" key="4">
    <source>
        <dbReference type="PROSITE-ProRule" id="PRU00169"/>
    </source>
</evidence>
<organism evidence="7 8">
    <name type="scientific">Paraburkholderia elongata</name>
    <dbReference type="NCBI Taxonomy" id="2675747"/>
    <lineage>
        <taxon>Bacteria</taxon>
        <taxon>Pseudomonadati</taxon>
        <taxon>Pseudomonadota</taxon>
        <taxon>Betaproteobacteria</taxon>
        <taxon>Burkholderiales</taxon>
        <taxon>Burkholderiaceae</taxon>
        <taxon>Paraburkholderia</taxon>
    </lineage>
</organism>
<evidence type="ECO:0000259" key="6">
    <source>
        <dbReference type="PROSITE" id="PS50110"/>
    </source>
</evidence>
<dbReference type="GO" id="GO:0000160">
    <property type="term" value="P:phosphorelay signal transduction system"/>
    <property type="evidence" value="ECO:0007669"/>
    <property type="project" value="InterPro"/>
</dbReference>
<name>A0A972SJP6_9BURK</name>
<dbReference type="CDD" id="cd06170">
    <property type="entry name" value="LuxR_C_like"/>
    <property type="match status" value="1"/>
</dbReference>
<feature type="domain" description="HTH luxR-type" evidence="5">
    <location>
        <begin position="136"/>
        <end position="201"/>
    </location>
</feature>
<protein>
    <submittedName>
        <fullName evidence="7">Response regulator</fullName>
    </submittedName>
</protein>
<dbReference type="RefSeq" id="WP_172160590.1">
    <property type="nucleotide sequence ID" value="NZ_WOEZ01000019.1"/>
</dbReference>
<dbReference type="GO" id="GO:0006355">
    <property type="term" value="P:regulation of DNA-templated transcription"/>
    <property type="evidence" value="ECO:0007669"/>
    <property type="project" value="InterPro"/>
</dbReference>
<dbReference type="InterPro" id="IPR011006">
    <property type="entry name" value="CheY-like_superfamily"/>
</dbReference>
<evidence type="ECO:0000256" key="2">
    <source>
        <dbReference type="ARBA" id="ARBA00023125"/>
    </source>
</evidence>
<evidence type="ECO:0000313" key="7">
    <source>
        <dbReference type="EMBL" id="NPT53730.1"/>
    </source>
</evidence>
<feature type="domain" description="Response regulatory" evidence="6">
    <location>
        <begin position="7"/>
        <end position="120"/>
    </location>
</feature>
<dbReference type="SUPFAM" id="SSF46894">
    <property type="entry name" value="C-terminal effector domain of the bipartite response regulators"/>
    <property type="match status" value="1"/>
</dbReference>
<dbReference type="EMBL" id="WOEZ01000019">
    <property type="protein sequence ID" value="NPT53730.1"/>
    <property type="molecule type" value="Genomic_DNA"/>
</dbReference>
<dbReference type="PANTHER" id="PTHR44688">
    <property type="entry name" value="DNA-BINDING TRANSCRIPTIONAL ACTIVATOR DEVR_DOSR"/>
    <property type="match status" value="1"/>
</dbReference>
<dbReference type="InterPro" id="IPR036388">
    <property type="entry name" value="WH-like_DNA-bd_sf"/>
</dbReference>
<accession>A0A972SJP6</accession>
<dbReference type="PROSITE" id="PS50110">
    <property type="entry name" value="RESPONSE_REGULATORY"/>
    <property type="match status" value="1"/>
</dbReference>
<dbReference type="PROSITE" id="PS50043">
    <property type="entry name" value="HTH_LUXR_2"/>
    <property type="match status" value="1"/>
</dbReference>
<dbReference type="InterPro" id="IPR001789">
    <property type="entry name" value="Sig_transdc_resp-reg_receiver"/>
</dbReference>
<keyword evidence="2" id="KW-0238">DNA-binding</keyword>
<keyword evidence="1" id="KW-0805">Transcription regulation</keyword>
<keyword evidence="8" id="KW-1185">Reference proteome</keyword>
<evidence type="ECO:0000313" key="8">
    <source>
        <dbReference type="Proteomes" id="UP000655523"/>
    </source>
</evidence>
<comment type="caution">
    <text evidence="4">Lacks conserved residue(s) required for the propagation of feature annotation.</text>
</comment>
<dbReference type="PANTHER" id="PTHR44688:SF16">
    <property type="entry name" value="DNA-BINDING TRANSCRIPTIONAL ACTIVATOR DEVR_DOSR"/>
    <property type="match status" value="1"/>
</dbReference>
<dbReference type="SMART" id="SM00448">
    <property type="entry name" value="REC"/>
    <property type="match status" value="1"/>
</dbReference>
<dbReference type="SMART" id="SM00421">
    <property type="entry name" value="HTH_LUXR"/>
    <property type="match status" value="1"/>
</dbReference>
<dbReference type="Gene3D" id="1.10.10.10">
    <property type="entry name" value="Winged helix-like DNA-binding domain superfamily/Winged helix DNA-binding domain"/>
    <property type="match status" value="1"/>
</dbReference>
<dbReference type="Gene3D" id="3.40.50.2300">
    <property type="match status" value="1"/>
</dbReference>
<sequence>MQSASELVYVVDDDRRVREALSTLLRANGRDVRAFNSGSEFLDTPRQKVVACLILELRMPGMNGLEVQKLLGMESPIPVIFITGRGDVPSTVLAMKGGAVDLLTKPLDADALMRAVDAALARAHVLRKETENAAMLQALYQSLTPREQEVFPLIASGLLNKQAAAVLGITEYTVQVHRGNIMRKMQADSFATLVRQASKLELKTSTTKRLTAPSAH</sequence>
<dbReference type="GO" id="GO:0003677">
    <property type="term" value="F:DNA binding"/>
    <property type="evidence" value="ECO:0007669"/>
    <property type="project" value="UniProtKB-KW"/>
</dbReference>
<keyword evidence="3" id="KW-0804">Transcription</keyword>
<dbReference type="Proteomes" id="UP000655523">
    <property type="component" value="Unassembled WGS sequence"/>
</dbReference>
<reference evidence="7 8" key="1">
    <citation type="submission" date="2019-11" db="EMBL/GenBank/DDBJ databases">
        <title>Metabolism of dissolved organic matter in forest soils.</title>
        <authorList>
            <person name="Cyle K.T."/>
            <person name="Wilhelm R.C."/>
            <person name="Martinez C.E."/>
        </authorList>
    </citation>
    <scope>NUCLEOTIDE SEQUENCE [LARGE SCALE GENOMIC DNA]</scope>
    <source>
        <strain evidence="7 8">5N</strain>
    </source>
</reference>